<keyword evidence="2" id="KW-1185">Reference proteome</keyword>
<name>A0A8J6L780_TENMO</name>
<organism evidence="1 2">
    <name type="scientific">Tenebrio molitor</name>
    <name type="common">Yellow mealworm beetle</name>
    <dbReference type="NCBI Taxonomy" id="7067"/>
    <lineage>
        <taxon>Eukaryota</taxon>
        <taxon>Metazoa</taxon>
        <taxon>Ecdysozoa</taxon>
        <taxon>Arthropoda</taxon>
        <taxon>Hexapoda</taxon>
        <taxon>Insecta</taxon>
        <taxon>Pterygota</taxon>
        <taxon>Neoptera</taxon>
        <taxon>Endopterygota</taxon>
        <taxon>Coleoptera</taxon>
        <taxon>Polyphaga</taxon>
        <taxon>Cucujiformia</taxon>
        <taxon>Tenebrionidae</taxon>
        <taxon>Tenebrio</taxon>
    </lineage>
</organism>
<reference evidence="1" key="2">
    <citation type="submission" date="2021-08" db="EMBL/GenBank/DDBJ databases">
        <authorList>
            <person name="Eriksson T."/>
        </authorList>
    </citation>
    <scope>NUCLEOTIDE SEQUENCE</scope>
    <source>
        <strain evidence="1">Stoneville</strain>
        <tissue evidence="1">Whole head</tissue>
    </source>
</reference>
<comment type="caution">
    <text evidence="1">The sequence shown here is derived from an EMBL/GenBank/DDBJ whole genome shotgun (WGS) entry which is preliminary data.</text>
</comment>
<evidence type="ECO:0000313" key="1">
    <source>
        <dbReference type="EMBL" id="KAH0810275.1"/>
    </source>
</evidence>
<gene>
    <name evidence="1" type="ORF">GEV33_012516</name>
</gene>
<protein>
    <submittedName>
        <fullName evidence="1">Uncharacterized protein</fullName>
    </submittedName>
</protein>
<sequence length="145" mass="16548">MQRTERHPSRPNDEDTRVGTLPLRFIAGGVLPTGPEAESFRASDLLFPLRSNFKPKQLPYLFRRHHLVPRVQGSKGMDDEGPPGEVPFRPRPKCIRIICIQIEDYAESRNDVHFFPSSRLLGRDLSFPSCVHTPDRVLAFPGIIY</sequence>
<proteinExistence type="predicted"/>
<reference evidence="1" key="1">
    <citation type="journal article" date="2020" name="J Insects Food Feed">
        <title>The yellow mealworm (Tenebrio molitor) genome: a resource for the emerging insects as food and feed industry.</title>
        <authorList>
            <person name="Eriksson T."/>
            <person name="Andere A."/>
            <person name="Kelstrup H."/>
            <person name="Emery V."/>
            <person name="Picard C."/>
        </authorList>
    </citation>
    <scope>NUCLEOTIDE SEQUENCE</scope>
    <source>
        <strain evidence="1">Stoneville</strain>
        <tissue evidence="1">Whole head</tissue>
    </source>
</reference>
<dbReference type="EMBL" id="JABDTM020027602">
    <property type="protein sequence ID" value="KAH0810275.1"/>
    <property type="molecule type" value="Genomic_DNA"/>
</dbReference>
<evidence type="ECO:0000313" key="2">
    <source>
        <dbReference type="Proteomes" id="UP000719412"/>
    </source>
</evidence>
<dbReference type="Proteomes" id="UP000719412">
    <property type="component" value="Unassembled WGS sequence"/>
</dbReference>
<accession>A0A8J6L780</accession>
<dbReference type="AlphaFoldDB" id="A0A8J6L780"/>